<dbReference type="AlphaFoldDB" id="A0A6H1ZTG3"/>
<dbReference type="EMBL" id="MT144212">
    <property type="protein sequence ID" value="QJA50701.1"/>
    <property type="molecule type" value="Genomic_DNA"/>
</dbReference>
<reference evidence="2" key="1">
    <citation type="submission" date="2020-03" db="EMBL/GenBank/DDBJ databases">
        <title>The deep terrestrial virosphere.</title>
        <authorList>
            <person name="Holmfeldt K."/>
            <person name="Nilsson E."/>
            <person name="Simone D."/>
            <person name="Lopez-Fernandez M."/>
            <person name="Wu X."/>
            <person name="de Brujin I."/>
            <person name="Lundin D."/>
            <person name="Andersson A."/>
            <person name="Bertilsson S."/>
            <person name="Dopson M."/>
        </authorList>
    </citation>
    <scope>NUCLEOTIDE SEQUENCE</scope>
    <source>
        <strain evidence="3">MM415B02603</strain>
        <strain evidence="2">TM448A01863</strain>
        <strain evidence="4">TM448B02269</strain>
    </source>
</reference>
<evidence type="ECO:0000313" key="3">
    <source>
        <dbReference type="EMBL" id="QJA89134.1"/>
    </source>
</evidence>
<proteinExistence type="predicted"/>
<sequence>MASKRSEKALDETGQPTSKKARRIDDAKGLSGPNLATSKEVAKRAAKYVADFLAHIGVSREELSAKLTVLYHLWNGDSIADYFPTGRQVHVPEPYKAVESFVPRARETLCGRPGWFRVVGIDDSGRDNSEMIEKLLLAQLKRDGFYSKLSMLLRDCAIYGFAPARTRWKPLRRTVKYNEVTATPVEGGAVYGEEKEVIFGKEAEIVEDGPTMEPLDVDDFFCDLRYRSIQEDSPGVAVRQVRFESDIRAMAESGHYVNVNDLLTEKPEREGVDRLAGPPGTAANPATYQDLRNLSDGISMNLNADKDGARQYEVFEFWGKFDPNYIQGRSEQRHEKEYVITLARKVIDNQAKGGWTCLRISENNYWHGQRPVVVAHYTRRSHCFQSVGVIEPIVSLCAELDDSRSMSLAARGLAAKPAFIADDSADIYTPNLILDFGSVIRARSTDSIKALHIPDVSDVAIKAEQNAKQDIREVTGIISNFQGTSDAASETATSVMSRTREANKRIVEVCYNLSTDFLVPMLEQFHAMNQQMMTKERMVELLGEDGLTVELRKVSPHEIAGRVGFEITAVPEVEFTGVKAQMYRQFLNDALPWMQFDPSIVRPAELLKMAYTETFGMANFNRIFPSADAPLKLRSAMDETYMFGMGHEPKVQENENYHEHLKYHVAFSESETFRKWPEDAKRKLWAHIQTTRARLMAETEASTSRLPPEVVEENARVQQMLNPSGAPQGTPAQRGQSKGPVSMEGAVRSEAAKAAPKPPDTGQ</sequence>
<name>A0A6H1ZTG3_9ZZZZ</name>
<evidence type="ECO:0000313" key="4">
    <source>
        <dbReference type="EMBL" id="QJI01074.1"/>
    </source>
</evidence>
<evidence type="ECO:0000256" key="1">
    <source>
        <dbReference type="SAM" id="MobiDB-lite"/>
    </source>
</evidence>
<dbReference type="EMBL" id="MT142825">
    <property type="protein sequence ID" value="QJA89134.1"/>
    <property type="molecule type" value="Genomic_DNA"/>
</dbReference>
<protein>
    <submittedName>
        <fullName evidence="2">Putative head tail connector protein</fullName>
    </submittedName>
</protein>
<gene>
    <name evidence="3" type="ORF">MM415B02603_0004</name>
    <name evidence="2" type="ORF">TM448A01863_0007</name>
    <name evidence="4" type="ORF">TM448B02269_0007</name>
</gene>
<organism evidence="2">
    <name type="scientific">viral metagenome</name>
    <dbReference type="NCBI Taxonomy" id="1070528"/>
    <lineage>
        <taxon>unclassified sequences</taxon>
        <taxon>metagenomes</taxon>
        <taxon>organismal metagenomes</taxon>
    </lineage>
</organism>
<feature type="compositionally biased region" description="Basic and acidic residues" evidence="1">
    <location>
        <begin position="1"/>
        <end position="11"/>
    </location>
</feature>
<feature type="region of interest" description="Disordered" evidence="1">
    <location>
        <begin position="718"/>
        <end position="763"/>
    </location>
</feature>
<dbReference type="InterPro" id="IPR056909">
    <property type="entry name" value="SU10_portal"/>
</dbReference>
<accession>A0A6H1ZTG3</accession>
<dbReference type="EMBL" id="MT144896">
    <property type="protein sequence ID" value="QJI01074.1"/>
    <property type="molecule type" value="Genomic_DNA"/>
</dbReference>
<feature type="compositionally biased region" description="Polar residues" evidence="1">
    <location>
        <begin position="718"/>
        <end position="736"/>
    </location>
</feature>
<feature type="region of interest" description="Disordered" evidence="1">
    <location>
        <begin position="1"/>
        <end position="33"/>
    </location>
</feature>
<dbReference type="Pfam" id="PF23899">
    <property type="entry name" value="SU10_portal"/>
    <property type="match status" value="1"/>
</dbReference>
<evidence type="ECO:0000313" key="2">
    <source>
        <dbReference type="EMBL" id="QJA50701.1"/>
    </source>
</evidence>